<evidence type="ECO:0000256" key="1">
    <source>
        <dbReference type="SAM" id="MobiDB-lite"/>
    </source>
</evidence>
<protein>
    <submittedName>
        <fullName evidence="2">Uncharacterized protein</fullName>
    </submittedName>
</protein>
<gene>
    <name evidence="2" type="ORF">K435DRAFT_853514</name>
</gene>
<feature type="compositionally biased region" description="Basic and acidic residues" evidence="1">
    <location>
        <begin position="19"/>
        <end position="31"/>
    </location>
</feature>
<feature type="compositionally biased region" description="Basic and acidic residues" evidence="1">
    <location>
        <begin position="754"/>
        <end position="771"/>
    </location>
</feature>
<feature type="region of interest" description="Disordered" evidence="1">
    <location>
        <begin position="336"/>
        <end position="371"/>
    </location>
</feature>
<feature type="compositionally biased region" description="Basic residues" evidence="1">
    <location>
        <begin position="72"/>
        <end position="85"/>
    </location>
</feature>
<feature type="region of interest" description="Disordered" evidence="1">
    <location>
        <begin position="65"/>
        <end position="91"/>
    </location>
</feature>
<feature type="compositionally biased region" description="Basic and acidic residues" evidence="1">
    <location>
        <begin position="781"/>
        <end position="791"/>
    </location>
</feature>
<feature type="region of interest" description="Disordered" evidence="1">
    <location>
        <begin position="690"/>
        <end position="806"/>
    </location>
</feature>
<sequence length="874" mass="94836">MKRHSGPVQHLAGQKRKRDVSAEPDSGHHIGADNALIPTLSRAPKRFRGNDVISTVTGERSLVTQARPTTSRARRATRNEHRHTSKGSTPMTMDERLKSALEATNVTSDYRFTHPFTFSLMAGIYDKVQYEDPAQVTGDSAVSHSPAHSSGDSSSAISVSNVPMDDLCDDQQLESGTTNEMTVDVSPVPANFLAVLKARLVPEQTTMDFNSEENRTGVHFENDTVDSGSGTNSPRSVSCNSINGSAVGVEDISNHDVSTSSVPCAPSDSNAAVTDFYSTSHFSNQEGVHAIVPESEFAAVPSVGVSNMPAVVVEDVPAVSISDLAGATVQSLDLENDDEEFSSPHPTPLWNGGVSMRSSSDSESTDQHPDSDVDLDELLAELASGQCKPHPIAEVSGSINASGVAVDAEDSYVGNVNPDDADRSFEFGDAVADIEEPVISVGDRVVNQSARVDVENVGPDVVSGSEVGASRDGLNHNFEDSTCARQAFGNVSVTLQPPASVGFEQVKMDVDSDVTLGVDVVDFDWQSHHVKKTVTGQVPTNFVPGPRARISRSHGTVQHTMKTVPDRVLDDAPHYRVSRGRVSQFQATNNVGLDLDLDIDTTNSDCRSDFIREATTRQHAFAGKARPRPPVANGRISNSEAAMSGIEDNHVPDWKPSAAVHVQSIHEKPSFLDPSNSSYANFYQSDLEVSEEEDIAPRKPHHIHRDGKLLSRNTQKKCSSNVKQRRATKSYYSQEESEGEHFSFSSDAESTHANSRDTRRSRPDPATKSDKPQSIGLGSKAGERGEWESSKKPMNGSGAVRVEEEDREAITEEIELLLEEFDEESLLYQHFRRLLDSDVSGISPILVLFLTKVVDRIENSYTYHDKHAVGITIT</sequence>
<evidence type="ECO:0000313" key="3">
    <source>
        <dbReference type="Proteomes" id="UP000297245"/>
    </source>
</evidence>
<dbReference type="EMBL" id="ML179086">
    <property type="protein sequence ID" value="THV01655.1"/>
    <property type="molecule type" value="Genomic_DNA"/>
</dbReference>
<dbReference type="Proteomes" id="UP000297245">
    <property type="component" value="Unassembled WGS sequence"/>
</dbReference>
<feature type="compositionally biased region" description="Low complexity" evidence="1">
    <location>
        <begin position="142"/>
        <end position="160"/>
    </location>
</feature>
<keyword evidence="3" id="KW-1185">Reference proteome</keyword>
<feature type="compositionally biased region" description="Polar residues" evidence="1">
    <location>
        <begin position="225"/>
        <end position="242"/>
    </location>
</feature>
<organism evidence="2 3">
    <name type="scientific">Dendrothele bispora (strain CBS 962.96)</name>
    <dbReference type="NCBI Taxonomy" id="1314807"/>
    <lineage>
        <taxon>Eukaryota</taxon>
        <taxon>Fungi</taxon>
        <taxon>Dikarya</taxon>
        <taxon>Basidiomycota</taxon>
        <taxon>Agaricomycotina</taxon>
        <taxon>Agaricomycetes</taxon>
        <taxon>Agaricomycetidae</taxon>
        <taxon>Agaricales</taxon>
        <taxon>Agaricales incertae sedis</taxon>
        <taxon>Dendrothele</taxon>
    </lineage>
</organism>
<feature type="region of interest" description="Disordered" evidence="1">
    <location>
        <begin position="136"/>
        <end position="161"/>
    </location>
</feature>
<feature type="region of interest" description="Disordered" evidence="1">
    <location>
        <begin position="1"/>
        <end position="35"/>
    </location>
</feature>
<evidence type="ECO:0000313" key="2">
    <source>
        <dbReference type="EMBL" id="THV01655.1"/>
    </source>
</evidence>
<accession>A0A4S8MG77</accession>
<proteinExistence type="predicted"/>
<dbReference type="AlphaFoldDB" id="A0A4S8MG77"/>
<feature type="region of interest" description="Disordered" evidence="1">
    <location>
        <begin position="219"/>
        <end position="242"/>
    </location>
</feature>
<feature type="compositionally biased region" description="Polar residues" evidence="1">
    <location>
        <begin position="711"/>
        <end position="722"/>
    </location>
</feature>
<name>A0A4S8MG77_DENBC</name>
<reference evidence="2 3" key="1">
    <citation type="journal article" date="2019" name="Nat. Ecol. Evol.">
        <title>Megaphylogeny resolves global patterns of mushroom evolution.</title>
        <authorList>
            <person name="Varga T."/>
            <person name="Krizsan K."/>
            <person name="Foldi C."/>
            <person name="Dima B."/>
            <person name="Sanchez-Garcia M."/>
            <person name="Sanchez-Ramirez S."/>
            <person name="Szollosi G.J."/>
            <person name="Szarkandi J.G."/>
            <person name="Papp V."/>
            <person name="Albert L."/>
            <person name="Andreopoulos W."/>
            <person name="Angelini C."/>
            <person name="Antonin V."/>
            <person name="Barry K.W."/>
            <person name="Bougher N.L."/>
            <person name="Buchanan P."/>
            <person name="Buyck B."/>
            <person name="Bense V."/>
            <person name="Catcheside P."/>
            <person name="Chovatia M."/>
            <person name="Cooper J."/>
            <person name="Damon W."/>
            <person name="Desjardin D."/>
            <person name="Finy P."/>
            <person name="Geml J."/>
            <person name="Haridas S."/>
            <person name="Hughes K."/>
            <person name="Justo A."/>
            <person name="Karasinski D."/>
            <person name="Kautmanova I."/>
            <person name="Kiss B."/>
            <person name="Kocsube S."/>
            <person name="Kotiranta H."/>
            <person name="LaButti K.M."/>
            <person name="Lechner B.E."/>
            <person name="Liimatainen K."/>
            <person name="Lipzen A."/>
            <person name="Lukacs Z."/>
            <person name="Mihaltcheva S."/>
            <person name="Morgado L.N."/>
            <person name="Niskanen T."/>
            <person name="Noordeloos M.E."/>
            <person name="Ohm R.A."/>
            <person name="Ortiz-Santana B."/>
            <person name="Ovrebo C."/>
            <person name="Racz N."/>
            <person name="Riley R."/>
            <person name="Savchenko A."/>
            <person name="Shiryaev A."/>
            <person name="Soop K."/>
            <person name="Spirin V."/>
            <person name="Szebenyi C."/>
            <person name="Tomsovsky M."/>
            <person name="Tulloss R.E."/>
            <person name="Uehling J."/>
            <person name="Grigoriev I.V."/>
            <person name="Vagvolgyi C."/>
            <person name="Papp T."/>
            <person name="Martin F.M."/>
            <person name="Miettinen O."/>
            <person name="Hibbett D.S."/>
            <person name="Nagy L.G."/>
        </authorList>
    </citation>
    <scope>NUCLEOTIDE SEQUENCE [LARGE SCALE GENOMIC DNA]</scope>
    <source>
        <strain evidence="2 3">CBS 962.96</strain>
    </source>
</reference>